<dbReference type="PROSITE" id="PS00061">
    <property type="entry name" value="ADH_SHORT"/>
    <property type="match status" value="1"/>
</dbReference>
<organism evidence="4 5">
    <name type="scientific">Crucibulum laeve</name>
    <dbReference type="NCBI Taxonomy" id="68775"/>
    <lineage>
        <taxon>Eukaryota</taxon>
        <taxon>Fungi</taxon>
        <taxon>Dikarya</taxon>
        <taxon>Basidiomycota</taxon>
        <taxon>Agaricomycotina</taxon>
        <taxon>Agaricomycetes</taxon>
        <taxon>Agaricomycetidae</taxon>
        <taxon>Agaricales</taxon>
        <taxon>Agaricineae</taxon>
        <taxon>Nidulariaceae</taxon>
        <taxon>Crucibulum</taxon>
    </lineage>
</organism>
<dbReference type="Gene3D" id="3.40.50.720">
    <property type="entry name" value="NAD(P)-binding Rossmann-like Domain"/>
    <property type="match status" value="1"/>
</dbReference>
<evidence type="ECO:0000313" key="5">
    <source>
        <dbReference type="Proteomes" id="UP000308652"/>
    </source>
</evidence>
<dbReference type="GO" id="GO:0050664">
    <property type="term" value="F:oxidoreductase activity, acting on NAD(P)H, oxygen as acceptor"/>
    <property type="evidence" value="ECO:0007669"/>
    <property type="project" value="TreeGrafter"/>
</dbReference>
<dbReference type="InterPro" id="IPR002347">
    <property type="entry name" value="SDR_fam"/>
</dbReference>
<evidence type="ECO:0000256" key="1">
    <source>
        <dbReference type="ARBA" id="ARBA00006484"/>
    </source>
</evidence>
<dbReference type="STRING" id="68775.A0A5C3LXJ7"/>
<evidence type="ECO:0000256" key="3">
    <source>
        <dbReference type="ARBA" id="ARBA00023002"/>
    </source>
</evidence>
<dbReference type="Pfam" id="PF13561">
    <property type="entry name" value="adh_short_C2"/>
    <property type="match status" value="1"/>
</dbReference>
<protein>
    <recommendedName>
        <fullName evidence="6">Sorbose reductase sou1</fullName>
    </recommendedName>
</protein>
<dbReference type="GO" id="GO:0016616">
    <property type="term" value="F:oxidoreductase activity, acting on the CH-OH group of donors, NAD or NADP as acceptor"/>
    <property type="evidence" value="ECO:0007669"/>
    <property type="project" value="UniProtKB-ARBA"/>
</dbReference>
<accession>A0A5C3LXJ7</accession>
<dbReference type="AlphaFoldDB" id="A0A5C3LXJ7"/>
<keyword evidence="2" id="KW-0521">NADP</keyword>
<sequence length="292" mass="31353">MSTPETPKVGVAAVLGGVQPASTALSQFSLRDRVALVTGAGRGIGLEMAFALAEAGAIVYCLDLPPSADADFLKVQKYITSMPSDRPGQPSKSRMEYVNGDVTDQKAMWKLAQDIAEKEGRLDVCIANAGILAGEECLDYDGEEFKKLIDVNVNGVLFTAQAAGRQMARLGIPGSIIMTASMSGSIANQGQHWVAYNTSKSAVLQMARSMACELGEKKIRVNSISPGYIYTQMTKNFLDHKSELMKKWSAQNPLGRLGRPDELRGVTVWLASDASTFCTGSDIIVDGGHRAW</sequence>
<reference evidence="4 5" key="1">
    <citation type="journal article" date="2019" name="Nat. Ecol. Evol.">
        <title>Megaphylogeny resolves global patterns of mushroom evolution.</title>
        <authorList>
            <person name="Varga T."/>
            <person name="Krizsan K."/>
            <person name="Foldi C."/>
            <person name="Dima B."/>
            <person name="Sanchez-Garcia M."/>
            <person name="Sanchez-Ramirez S."/>
            <person name="Szollosi G.J."/>
            <person name="Szarkandi J.G."/>
            <person name="Papp V."/>
            <person name="Albert L."/>
            <person name="Andreopoulos W."/>
            <person name="Angelini C."/>
            <person name="Antonin V."/>
            <person name="Barry K.W."/>
            <person name="Bougher N.L."/>
            <person name="Buchanan P."/>
            <person name="Buyck B."/>
            <person name="Bense V."/>
            <person name="Catcheside P."/>
            <person name="Chovatia M."/>
            <person name="Cooper J."/>
            <person name="Damon W."/>
            <person name="Desjardin D."/>
            <person name="Finy P."/>
            <person name="Geml J."/>
            <person name="Haridas S."/>
            <person name="Hughes K."/>
            <person name="Justo A."/>
            <person name="Karasinski D."/>
            <person name="Kautmanova I."/>
            <person name="Kiss B."/>
            <person name="Kocsube S."/>
            <person name="Kotiranta H."/>
            <person name="LaButti K.M."/>
            <person name="Lechner B.E."/>
            <person name="Liimatainen K."/>
            <person name="Lipzen A."/>
            <person name="Lukacs Z."/>
            <person name="Mihaltcheva S."/>
            <person name="Morgado L.N."/>
            <person name="Niskanen T."/>
            <person name="Noordeloos M.E."/>
            <person name="Ohm R.A."/>
            <person name="Ortiz-Santana B."/>
            <person name="Ovrebo C."/>
            <person name="Racz N."/>
            <person name="Riley R."/>
            <person name="Savchenko A."/>
            <person name="Shiryaev A."/>
            <person name="Soop K."/>
            <person name="Spirin V."/>
            <person name="Szebenyi C."/>
            <person name="Tomsovsky M."/>
            <person name="Tulloss R.E."/>
            <person name="Uehling J."/>
            <person name="Grigoriev I.V."/>
            <person name="Vagvolgyi C."/>
            <person name="Papp T."/>
            <person name="Martin F.M."/>
            <person name="Miettinen O."/>
            <person name="Hibbett D.S."/>
            <person name="Nagy L.G."/>
        </authorList>
    </citation>
    <scope>NUCLEOTIDE SEQUENCE [LARGE SCALE GENOMIC DNA]</scope>
    <source>
        <strain evidence="4 5">CBS 166.37</strain>
    </source>
</reference>
<comment type="similarity">
    <text evidence="1">Belongs to the short-chain dehydrogenases/reductases (SDR) family.</text>
</comment>
<name>A0A5C3LXJ7_9AGAR</name>
<dbReference type="EMBL" id="ML213605">
    <property type="protein sequence ID" value="TFK37959.1"/>
    <property type="molecule type" value="Genomic_DNA"/>
</dbReference>
<evidence type="ECO:0000313" key="4">
    <source>
        <dbReference type="EMBL" id="TFK37959.1"/>
    </source>
</evidence>
<keyword evidence="5" id="KW-1185">Reference proteome</keyword>
<dbReference type="PRINTS" id="PR00080">
    <property type="entry name" value="SDRFAMILY"/>
</dbReference>
<dbReference type="InterPro" id="IPR020904">
    <property type="entry name" value="Sc_DH/Rdtase_CS"/>
</dbReference>
<dbReference type="PANTHER" id="PTHR43008">
    <property type="entry name" value="BENZIL REDUCTASE"/>
    <property type="match status" value="1"/>
</dbReference>
<keyword evidence="3" id="KW-0560">Oxidoreductase</keyword>
<dbReference type="SUPFAM" id="SSF51735">
    <property type="entry name" value="NAD(P)-binding Rossmann-fold domains"/>
    <property type="match status" value="1"/>
</dbReference>
<proteinExistence type="inferred from homology"/>
<dbReference type="FunFam" id="3.40.50.720:FF:000245">
    <property type="entry name" value="Short chain dehydrogenase, putative"/>
    <property type="match status" value="1"/>
</dbReference>
<dbReference type="PANTHER" id="PTHR43008:SF4">
    <property type="entry name" value="CHAIN DEHYDROGENASE, PUTATIVE (AFU_ORTHOLOGUE AFUA_4G08710)-RELATED"/>
    <property type="match status" value="1"/>
</dbReference>
<gene>
    <name evidence="4" type="ORF">BDQ12DRAFT_666561</name>
</gene>
<dbReference type="InterPro" id="IPR036291">
    <property type="entry name" value="NAD(P)-bd_dom_sf"/>
</dbReference>
<evidence type="ECO:0008006" key="6">
    <source>
        <dbReference type="Google" id="ProtNLM"/>
    </source>
</evidence>
<evidence type="ECO:0000256" key="2">
    <source>
        <dbReference type="ARBA" id="ARBA00022857"/>
    </source>
</evidence>
<dbReference type="OrthoDB" id="1669814at2759"/>
<dbReference type="Proteomes" id="UP000308652">
    <property type="component" value="Unassembled WGS sequence"/>
</dbReference>
<dbReference type="PRINTS" id="PR00081">
    <property type="entry name" value="GDHRDH"/>
</dbReference>